<keyword evidence="13" id="KW-1185">Reference proteome</keyword>
<dbReference type="SMART" id="SM00861">
    <property type="entry name" value="Transket_pyr"/>
    <property type="match status" value="1"/>
</dbReference>
<keyword evidence="8" id="KW-0786">Thiamine pyrophosphate</keyword>
<dbReference type="InterPro" id="IPR042179">
    <property type="entry name" value="KGD_C_sf"/>
</dbReference>
<evidence type="ECO:0000256" key="10">
    <source>
        <dbReference type="ARBA" id="ARBA00030680"/>
    </source>
</evidence>
<dbReference type="InterPro" id="IPR005475">
    <property type="entry name" value="Transketolase-like_Pyr-bd"/>
</dbReference>
<comment type="cofactor">
    <cofactor evidence="1">
        <name>thiamine diphosphate</name>
        <dbReference type="ChEBI" id="CHEBI:58937"/>
    </cofactor>
</comment>
<evidence type="ECO:0000256" key="5">
    <source>
        <dbReference type="ARBA" id="ARBA00012280"/>
    </source>
</evidence>
<dbReference type="InterPro" id="IPR032106">
    <property type="entry name" value="2-oxogl_dehyd_N"/>
</dbReference>
<dbReference type="RefSeq" id="WP_344844930.1">
    <property type="nucleotide sequence ID" value="NZ_BAABDF010000006.1"/>
</dbReference>
<evidence type="ECO:0000256" key="7">
    <source>
        <dbReference type="ARBA" id="ARBA00023002"/>
    </source>
</evidence>
<dbReference type="SUPFAM" id="SSF52518">
    <property type="entry name" value="Thiamin diphosphate-binding fold (THDP-binding)"/>
    <property type="match status" value="2"/>
</dbReference>
<evidence type="ECO:0000256" key="9">
    <source>
        <dbReference type="ARBA" id="ARBA00023152"/>
    </source>
</evidence>
<dbReference type="Pfam" id="PF16870">
    <property type="entry name" value="OxoGdeHyase_C"/>
    <property type="match status" value="1"/>
</dbReference>
<dbReference type="NCBIfam" id="NF006914">
    <property type="entry name" value="PRK09404.1"/>
    <property type="match status" value="1"/>
</dbReference>
<dbReference type="InterPro" id="IPR029061">
    <property type="entry name" value="THDP-binding"/>
</dbReference>
<sequence length="986" mass="110126">MNDQSPNDIFHASSFMQGHNAEYLEQVYAQFAKDPASVDASWVAFFESLGDNAGDVQAEAAGPSWARADWPPVPNDDLTSALDGQWAEPVAAEKKIKEKAAEKGVEISEDAVKRAVLDSVRALMIIRAYRIRGHLVADLDPLGMRDETPHPELDPKSYGFTEADMDRPIFLDQVLGLQHASMRQILDIVKRTYCGTFALQYMHISDPEQAGWLKERIEGFGKEIAFTREGRKAILNKLVEAEGFEKFLHVKYMGTKRFGLDGGEALIPAMEQIIKRGGNLGVKEVIIGMPHRGRLSVLANVMSKPYRAIFNEFQGGSFKPEDVDGSGDVKYHLGASSDREFDGNTVHLSLTANPSHLEAVNPVVLGKVRAKTDQNNDHERTSVIPILLHGDAAFAGQGVVAECFGLSGLRGHRTGGTIHIVVNNQIGFTTAPHFSRSSPYPTDNALVVEAPIFHVNGDDPEAVVHAAKVATEFRQKFHKDVVIDIFCYRRFGHNEGDEPMFTNPQMYNRIKKHKTTLQLYTERLVKDGLIPEGEIEDMKAAFQAHLNDEFEVGKTYKPNKADWLDGRWSHLNSEGGEYQRGQTSISEKTLAEVGRSLTSYPEEFNIHKTVARQLDAKAQMFESGTGFDWATAEAIAFGSLLTEGYPVRLAGQDSTRGTFSQRHSALIDQKSEDRYYPLNHIREGQANYEVIDSMLSEYAVLGFEYGYSLAEPNALTLWEAQFGDFANGAQIMFDQFISSGERKWLRMSGLVMLLPHGFEGQGPEHSSARLERFLQMCAEDNWIVANCSTPANYFHILRRQLHRSYRKPLVLMTPKSLLRHKLAISTAKDFTEGSSFHRVLWDDADANSPTGLSPTTLKADDKIKRVVMCSGKVYYDLLEARDAAGIDDTYIMRLEQFYPFPALSLVKELERFKKAEVIWCQEEPKNQGAWTFVEPNIEWVLTRIGSKHSRPVYVGRNASASPATGLASQHKAQQKALVNSALNIEG</sequence>
<organism evidence="12 13">
    <name type="scientific">Celeribacter arenosi</name>
    <dbReference type="NCBI Taxonomy" id="792649"/>
    <lineage>
        <taxon>Bacteria</taxon>
        <taxon>Pseudomonadati</taxon>
        <taxon>Pseudomonadota</taxon>
        <taxon>Alphaproteobacteria</taxon>
        <taxon>Rhodobacterales</taxon>
        <taxon>Roseobacteraceae</taxon>
        <taxon>Celeribacter</taxon>
    </lineage>
</organism>
<evidence type="ECO:0000313" key="13">
    <source>
        <dbReference type="Proteomes" id="UP001399917"/>
    </source>
</evidence>
<gene>
    <name evidence="12" type="ORF">GCM10022404_11820</name>
</gene>
<keyword evidence="7" id="KW-0560">Oxidoreductase</keyword>
<dbReference type="NCBIfam" id="TIGR00239">
    <property type="entry name" value="2oxo_dh_E1"/>
    <property type="match status" value="1"/>
</dbReference>
<comment type="caution">
    <text evidence="12">The sequence shown here is derived from an EMBL/GenBank/DDBJ whole genome shotgun (WGS) entry which is preliminary data.</text>
</comment>
<dbReference type="PIRSF" id="PIRSF000157">
    <property type="entry name" value="Oxoglu_dh_E1"/>
    <property type="match status" value="1"/>
</dbReference>
<dbReference type="InterPro" id="IPR001017">
    <property type="entry name" value="DH_E1"/>
</dbReference>
<evidence type="ECO:0000256" key="4">
    <source>
        <dbReference type="ARBA" id="ARBA00011301"/>
    </source>
</evidence>
<dbReference type="Pfam" id="PF00676">
    <property type="entry name" value="E1_dh"/>
    <property type="match status" value="1"/>
</dbReference>
<evidence type="ECO:0000256" key="6">
    <source>
        <dbReference type="ARBA" id="ARBA00013321"/>
    </source>
</evidence>
<evidence type="ECO:0000256" key="3">
    <source>
        <dbReference type="ARBA" id="ARBA00006936"/>
    </source>
</evidence>
<dbReference type="Gene3D" id="1.10.287.1150">
    <property type="entry name" value="TPP helical domain"/>
    <property type="match status" value="1"/>
</dbReference>
<name>A0ABP7K1N5_9RHOB</name>
<dbReference type="Pfam" id="PF16078">
    <property type="entry name" value="2-oxogl_dehyd_N"/>
    <property type="match status" value="1"/>
</dbReference>
<comment type="subunit">
    <text evidence="4">Homodimer. Part of the 2-oxoglutarate dehydrogenase (OGDH) complex composed of E1 (2-oxoglutarate dehydrogenase), E2 (dihydrolipoamide succinyltransferase) and E3 (dihydrolipoamide dehydrogenase); the complex contains multiple copies of the three enzymatic components (E1, E2 and E3).</text>
</comment>
<dbReference type="Pfam" id="PF02779">
    <property type="entry name" value="Transket_pyr"/>
    <property type="match status" value="1"/>
</dbReference>
<evidence type="ECO:0000256" key="8">
    <source>
        <dbReference type="ARBA" id="ARBA00023052"/>
    </source>
</evidence>
<comment type="similarity">
    <text evidence="3">Belongs to the alpha-ketoglutarate dehydrogenase family.</text>
</comment>
<dbReference type="EC" id="1.2.4.2" evidence="5"/>
<evidence type="ECO:0000256" key="2">
    <source>
        <dbReference type="ARBA" id="ARBA00003906"/>
    </source>
</evidence>
<dbReference type="CDD" id="cd02016">
    <property type="entry name" value="TPP_E1_OGDC_like"/>
    <property type="match status" value="1"/>
</dbReference>
<dbReference type="PANTHER" id="PTHR23152">
    <property type="entry name" value="2-OXOGLUTARATE DEHYDROGENASE"/>
    <property type="match status" value="1"/>
</dbReference>
<protein>
    <recommendedName>
        <fullName evidence="6">2-oxoglutarate dehydrogenase E1 component</fullName>
        <ecNumber evidence="5">1.2.4.2</ecNumber>
    </recommendedName>
    <alternativeName>
        <fullName evidence="10">Alpha-ketoglutarate dehydrogenase</fullName>
    </alternativeName>
</protein>
<proteinExistence type="inferred from homology"/>
<reference evidence="13" key="1">
    <citation type="journal article" date="2019" name="Int. J. Syst. Evol. Microbiol.">
        <title>The Global Catalogue of Microorganisms (GCM) 10K type strain sequencing project: providing services to taxonomists for standard genome sequencing and annotation.</title>
        <authorList>
            <consortium name="The Broad Institute Genomics Platform"/>
            <consortium name="The Broad Institute Genome Sequencing Center for Infectious Disease"/>
            <person name="Wu L."/>
            <person name="Ma J."/>
        </authorList>
    </citation>
    <scope>NUCLEOTIDE SEQUENCE [LARGE SCALE GENOMIC DNA]</scope>
    <source>
        <strain evidence="13">JCM 17190</strain>
    </source>
</reference>
<dbReference type="EMBL" id="BAABDF010000006">
    <property type="protein sequence ID" value="GAA3862939.1"/>
    <property type="molecule type" value="Genomic_DNA"/>
</dbReference>
<feature type="domain" description="Transketolase-like pyrimidine-binding" evidence="11">
    <location>
        <begin position="627"/>
        <end position="820"/>
    </location>
</feature>
<dbReference type="InterPro" id="IPR031717">
    <property type="entry name" value="ODO-1/KGD_C"/>
</dbReference>
<evidence type="ECO:0000256" key="1">
    <source>
        <dbReference type="ARBA" id="ARBA00001964"/>
    </source>
</evidence>
<dbReference type="Gene3D" id="3.40.50.970">
    <property type="match status" value="1"/>
</dbReference>
<dbReference type="InterPro" id="IPR011603">
    <property type="entry name" value="2oxoglutarate_DH_E1"/>
</dbReference>
<comment type="function">
    <text evidence="2">E1 component of the 2-oxoglutarate dehydrogenase (OGDH) complex which catalyzes the decarboxylation of 2-oxoglutarate, the first step in the conversion of 2-oxoglutarate to succinyl-CoA and CO(2).</text>
</comment>
<dbReference type="Gene3D" id="3.40.50.12470">
    <property type="match status" value="1"/>
</dbReference>
<dbReference type="Gene3D" id="3.40.50.11610">
    <property type="entry name" value="Multifunctional 2-oxoglutarate metabolism enzyme, C-terminal domain"/>
    <property type="match status" value="1"/>
</dbReference>
<dbReference type="PANTHER" id="PTHR23152:SF4">
    <property type="entry name" value="2-OXOADIPATE DEHYDROGENASE COMPLEX COMPONENT E1"/>
    <property type="match status" value="1"/>
</dbReference>
<evidence type="ECO:0000313" key="12">
    <source>
        <dbReference type="EMBL" id="GAA3862939.1"/>
    </source>
</evidence>
<dbReference type="Proteomes" id="UP001399917">
    <property type="component" value="Unassembled WGS sequence"/>
</dbReference>
<accession>A0ABP7K1N5</accession>
<dbReference type="NCBIfam" id="NF008907">
    <property type="entry name" value="PRK12270.1"/>
    <property type="match status" value="1"/>
</dbReference>
<evidence type="ECO:0000259" key="11">
    <source>
        <dbReference type="SMART" id="SM00861"/>
    </source>
</evidence>
<keyword evidence="9" id="KW-0324">Glycolysis</keyword>